<accession>A0A7X2ZEX3</accession>
<dbReference type="PANTHER" id="PTHR33803:SF3">
    <property type="entry name" value="BLL1974 PROTEIN"/>
    <property type="match status" value="1"/>
</dbReference>
<dbReference type="EMBL" id="WNZX01000020">
    <property type="protein sequence ID" value="MUG73055.1"/>
    <property type="molecule type" value="Genomic_DNA"/>
</dbReference>
<gene>
    <name evidence="4" type="ORF">GNP93_20700</name>
</gene>
<dbReference type="InterPro" id="IPR047710">
    <property type="entry name" value="Transpos_IS5-like"/>
</dbReference>
<protein>
    <submittedName>
        <fullName evidence="4">IS5 family transposase</fullName>
    </submittedName>
</protein>
<evidence type="ECO:0000259" key="3">
    <source>
        <dbReference type="Pfam" id="PF13586"/>
    </source>
</evidence>
<feature type="domain" description="Transposase DDE" evidence="3">
    <location>
        <begin position="381"/>
        <end position="470"/>
    </location>
</feature>
<dbReference type="Proteomes" id="UP000450917">
    <property type="component" value="Unassembled WGS sequence"/>
</dbReference>
<feature type="region of interest" description="Disordered" evidence="1">
    <location>
        <begin position="134"/>
        <end position="169"/>
    </location>
</feature>
<evidence type="ECO:0000313" key="5">
    <source>
        <dbReference type="Proteomes" id="UP000450917"/>
    </source>
</evidence>
<dbReference type="RefSeq" id="WP_141336077.1">
    <property type="nucleotide sequence ID" value="NZ_JBDLZV010000001.1"/>
</dbReference>
<dbReference type="NCBIfam" id="NF033578">
    <property type="entry name" value="transpos_IS5_1"/>
    <property type="match status" value="1"/>
</dbReference>
<proteinExistence type="predicted"/>
<dbReference type="Pfam" id="PF05598">
    <property type="entry name" value="DUF772"/>
    <property type="match status" value="1"/>
</dbReference>
<sequence>MYQRTESQMIMPGDFFLPFGGKLAEDNRWVLLAQMIPWWKIEEKYAKNFKKSLKGQKAVSIRVALGALIIQERLGTDDRETLRQILENPYLQYFLGLPEYQYRRPFHHSLMTHFRKRLGGEIIDEVNEWIALEESRNNSESPDQSDDDDDPSGGAAAHTSDESAEPQPRQIELTNEGELLLDATCAPADIAYPTDLSLLNQAREKLEQIIDILHEPERGKTRKPRIYRERARKAYLAVAKQRRVKPRTMRKAIRKQLRFVSRDLRIIAELASTGGLTRLPRRMYKELLVIQELVRQQQAMYDKRTHSVPDRIVSIAQPHVRPIVRGKARANVEFGAKLAISVVNGYAFREHLSWDNYNEGQTLQAAVERYRARFGTYPKAVLADQIYRTRDNLRFCKEKGIRLSGPQLGRPSADQQEQKKIAKADTTARNAVEGKFGEGKRSYGLGRIRAHLQTTSETIIGLQLLVMNLEKRLRVLFLPVLQWLLSRLAVRLLLLP</sequence>
<evidence type="ECO:0000313" key="4">
    <source>
        <dbReference type="EMBL" id="MUG73055.1"/>
    </source>
</evidence>
<dbReference type="Pfam" id="PF13586">
    <property type="entry name" value="DDE_Tnp_1_2"/>
    <property type="match status" value="1"/>
</dbReference>
<reference evidence="4 5" key="1">
    <citation type="submission" date="2019-11" db="EMBL/GenBank/DDBJ databases">
        <title>Draft genome sequences of five Paenibacillus species of dairy origin.</title>
        <authorList>
            <person name="Olajide A.M."/>
            <person name="Chen S."/>
            <person name="Lapointe G."/>
        </authorList>
    </citation>
    <scope>NUCLEOTIDE SEQUENCE [LARGE SCALE GENOMIC DNA]</scope>
    <source>
        <strain evidence="4 5">2CS3</strain>
    </source>
</reference>
<dbReference type="InterPro" id="IPR008490">
    <property type="entry name" value="Transposase_InsH_N"/>
</dbReference>
<feature type="domain" description="Transposase InsH N-terminal" evidence="2">
    <location>
        <begin position="22"/>
        <end position="117"/>
    </location>
</feature>
<comment type="caution">
    <text evidence="4">The sequence shown here is derived from an EMBL/GenBank/DDBJ whole genome shotgun (WGS) entry which is preliminary data.</text>
</comment>
<keyword evidence="5" id="KW-1185">Reference proteome</keyword>
<organism evidence="4 5">
    <name type="scientific">Paenibacillus validus</name>
    <dbReference type="NCBI Taxonomy" id="44253"/>
    <lineage>
        <taxon>Bacteria</taxon>
        <taxon>Bacillati</taxon>
        <taxon>Bacillota</taxon>
        <taxon>Bacilli</taxon>
        <taxon>Bacillales</taxon>
        <taxon>Paenibacillaceae</taxon>
        <taxon>Paenibacillus</taxon>
    </lineage>
</organism>
<dbReference type="PANTHER" id="PTHR33803">
    <property type="entry name" value="IS1478 TRANSPOSASE"/>
    <property type="match status" value="1"/>
</dbReference>
<name>A0A7X2ZEX3_9BACL</name>
<dbReference type="InterPro" id="IPR025668">
    <property type="entry name" value="Tnp_DDE_dom"/>
</dbReference>
<dbReference type="AlphaFoldDB" id="A0A7X2ZEX3"/>
<evidence type="ECO:0000256" key="1">
    <source>
        <dbReference type="SAM" id="MobiDB-lite"/>
    </source>
</evidence>
<evidence type="ECO:0000259" key="2">
    <source>
        <dbReference type="Pfam" id="PF05598"/>
    </source>
</evidence>